<accession>A0ABR3GMC7</accession>
<feature type="compositionally biased region" description="Acidic residues" evidence="8">
    <location>
        <begin position="194"/>
        <end position="215"/>
    </location>
</feature>
<evidence type="ECO:0000313" key="10">
    <source>
        <dbReference type="Proteomes" id="UP001447188"/>
    </source>
</evidence>
<evidence type="ECO:0000256" key="7">
    <source>
        <dbReference type="PIRNR" id="PIRNR017300"/>
    </source>
</evidence>
<comment type="subcellular location">
    <subcellularLocation>
        <location evidence="1 7">Nucleus</location>
        <location evidence="1 7">Nucleolus</location>
    </subcellularLocation>
</comment>
<feature type="region of interest" description="Disordered" evidence="8">
    <location>
        <begin position="613"/>
        <end position="714"/>
    </location>
</feature>
<protein>
    <recommendedName>
        <fullName evidence="7">U3 small nucleolar ribonucleoprotein protein MPP10</fullName>
    </recommendedName>
</protein>
<reference evidence="9 10" key="1">
    <citation type="submission" date="2024-02" db="EMBL/GenBank/DDBJ databases">
        <title>Discinaceae phylogenomics.</title>
        <authorList>
            <person name="Dirks A.C."/>
            <person name="James T.Y."/>
        </authorList>
    </citation>
    <scope>NUCLEOTIDE SEQUENCE [LARGE SCALE GENOMIC DNA]</scope>
    <source>
        <strain evidence="9 10">ACD0624</strain>
    </source>
</reference>
<evidence type="ECO:0000256" key="4">
    <source>
        <dbReference type="ARBA" id="ARBA00023242"/>
    </source>
</evidence>
<dbReference type="PIRSF" id="PIRSF017300">
    <property type="entry name" value="snoRNP_Mpp10"/>
    <property type="match status" value="1"/>
</dbReference>
<keyword evidence="2 7" id="KW-0690">Ribosome biogenesis</keyword>
<dbReference type="InterPro" id="IPR012173">
    <property type="entry name" value="Mpp10"/>
</dbReference>
<dbReference type="PANTHER" id="PTHR17039:SF0">
    <property type="entry name" value="U3 SMALL NUCLEOLAR RIBONUCLEOPROTEIN PROTEIN MPP10"/>
    <property type="match status" value="1"/>
</dbReference>
<dbReference type="Pfam" id="PF04006">
    <property type="entry name" value="Mpp10"/>
    <property type="match status" value="1"/>
</dbReference>
<keyword evidence="4 7" id="KW-0539">Nucleus</keyword>
<comment type="similarity">
    <text evidence="6 7">Belongs to the MPP10 family.</text>
</comment>
<dbReference type="EMBL" id="JBBBZM010000039">
    <property type="protein sequence ID" value="KAL0637063.1"/>
    <property type="molecule type" value="Genomic_DNA"/>
</dbReference>
<feature type="compositionally biased region" description="Acidic residues" evidence="8">
    <location>
        <begin position="158"/>
        <end position="170"/>
    </location>
</feature>
<feature type="compositionally biased region" description="Basic and acidic residues" evidence="8">
    <location>
        <begin position="689"/>
        <end position="704"/>
    </location>
</feature>
<proteinExistence type="inferred from homology"/>
<organism evidence="9 10">
    <name type="scientific">Discina gigas</name>
    <dbReference type="NCBI Taxonomy" id="1032678"/>
    <lineage>
        <taxon>Eukaryota</taxon>
        <taxon>Fungi</taxon>
        <taxon>Dikarya</taxon>
        <taxon>Ascomycota</taxon>
        <taxon>Pezizomycotina</taxon>
        <taxon>Pezizomycetes</taxon>
        <taxon>Pezizales</taxon>
        <taxon>Discinaceae</taxon>
        <taxon>Discina</taxon>
    </lineage>
</organism>
<evidence type="ECO:0000256" key="5">
    <source>
        <dbReference type="ARBA" id="ARBA00023274"/>
    </source>
</evidence>
<feature type="compositionally biased region" description="Acidic residues" evidence="8">
    <location>
        <begin position="177"/>
        <end position="186"/>
    </location>
</feature>
<keyword evidence="3 7" id="KW-0698">rRNA processing</keyword>
<dbReference type="PANTHER" id="PTHR17039">
    <property type="entry name" value="U3 SMALL NUCLEOLAR RIBONUCLEOPROTEIN PROTEIN MPP10"/>
    <property type="match status" value="1"/>
</dbReference>
<keyword evidence="10" id="KW-1185">Reference proteome</keyword>
<evidence type="ECO:0000256" key="8">
    <source>
        <dbReference type="SAM" id="MobiDB-lite"/>
    </source>
</evidence>
<evidence type="ECO:0000256" key="1">
    <source>
        <dbReference type="ARBA" id="ARBA00004604"/>
    </source>
</evidence>
<evidence type="ECO:0000256" key="3">
    <source>
        <dbReference type="ARBA" id="ARBA00022552"/>
    </source>
</evidence>
<feature type="region of interest" description="Disordered" evidence="8">
    <location>
        <begin position="134"/>
        <end position="227"/>
    </location>
</feature>
<evidence type="ECO:0000256" key="2">
    <source>
        <dbReference type="ARBA" id="ARBA00022517"/>
    </source>
</evidence>
<evidence type="ECO:0000313" key="9">
    <source>
        <dbReference type="EMBL" id="KAL0637063.1"/>
    </source>
</evidence>
<feature type="region of interest" description="Disordered" evidence="8">
    <location>
        <begin position="247"/>
        <end position="401"/>
    </location>
</feature>
<feature type="compositionally biased region" description="Acidic residues" evidence="8">
    <location>
        <begin position="136"/>
        <end position="145"/>
    </location>
</feature>
<comment type="function">
    <text evidence="7">Involved in nucleolar processing of pre-18S ribosomal RNA.</text>
</comment>
<feature type="compositionally biased region" description="Basic and acidic residues" evidence="8">
    <location>
        <begin position="669"/>
        <end position="679"/>
    </location>
</feature>
<comment type="caution">
    <text evidence="9">The sequence shown here is derived from an EMBL/GenBank/DDBJ whole genome shotgun (WGS) entry which is preliminary data.</text>
</comment>
<name>A0ABR3GMC7_9PEZI</name>
<dbReference type="Proteomes" id="UP001447188">
    <property type="component" value="Unassembled WGS sequence"/>
</dbReference>
<keyword evidence="5 7" id="KW-0687">Ribonucleoprotein</keyword>
<gene>
    <name evidence="9" type="primary">MPP10</name>
    <name evidence="9" type="ORF">Q9L58_003886</name>
</gene>
<feature type="compositionally biased region" description="Basic and acidic residues" evidence="8">
    <location>
        <begin position="280"/>
        <end position="293"/>
    </location>
</feature>
<sequence>MAGSLASDSSRTLSLSAEHIRKSTMGGGPSPLLLQALSANPHEFLMPAPRLHSAALRMAKQYLDPLAAVFAKGGAKKSGVLEKIYLDGFDVDQVWEQVRIVVDAVEGGVGERRAIGTGGGGGIIVNGKKRKMVQFEDQEGEEEEEEKRGSSSDGEASIADEEVPEDELDEEIHSGGDEDEIMDDDDGGVKFLDEVDTIEVDSDAEVEEDGGEDGGAEGYTEDVHGLNDGFFSIDEFNRHTEFLELQDIRGGENNSDDEDEGIDYNADPTELEDDGDDEEAPLKEKPSGKALKDDYEEDSDDEDLNDDQDNANNLMYEDFFAPPPRKSSGKNRTPREKKPWKQAQRKIGGEDDDDFTAIESDMARVRRDLFDDNTSDHDSDVDMDGDPSDPSNRRSAHQKRQAILTEQIRALEAANVAKRDWTLSGEARANARPMNSLLEEDLDFERVGKPVPVITQEITEGLEDMIKRRILAADFDEVVRRRPDDVGPVRRGRVELNDSKPTDSLAEIYEKEHLRAIDPEGNPSAKDEKLAKEHNEIEQLFADVNRNLDALTSWHYTPKPPKPSLSIVADVAAITMEEAQPTAAGGGMLAANVSMLAPQEVYAPTKGKAQLPIGGGSGREIVTKGGAAVSTREMTRDEKQRRRRREKAKIKKKNSAEGNKGGANAKGGSKKEVIQELRRSGVKVIGKGGETRDVDGGLVKEKSKGRGGSSGLKL</sequence>
<feature type="compositionally biased region" description="Basic and acidic residues" evidence="8">
    <location>
        <begin position="361"/>
        <end position="380"/>
    </location>
</feature>
<evidence type="ECO:0000256" key="6">
    <source>
        <dbReference type="ARBA" id="ARBA00029455"/>
    </source>
</evidence>
<feature type="compositionally biased region" description="Acidic residues" evidence="8">
    <location>
        <begin position="269"/>
        <end position="279"/>
    </location>
</feature>
<feature type="compositionally biased region" description="Acidic residues" evidence="8">
    <location>
        <begin position="294"/>
        <end position="309"/>
    </location>
</feature>
<feature type="compositionally biased region" description="Basic residues" evidence="8">
    <location>
        <begin position="641"/>
        <end position="653"/>
    </location>
</feature>